<dbReference type="Proteomes" id="UP000295710">
    <property type="component" value="Unassembled WGS sequence"/>
</dbReference>
<evidence type="ECO:0000256" key="3">
    <source>
        <dbReference type="ARBA" id="ARBA00021356"/>
    </source>
</evidence>
<dbReference type="PIRSF" id="PIRSF000371">
    <property type="entry name" value="PFL_act_enz"/>
    <property type="match status" value="1"/>
</dbReference>
<dbReference type="PANTHER" id="PTHR30352:SF5">
    <property type="entry name" value="PYRUVATE FORMATE-LYASE 1-ACTIVATING ENZYME"/>
    <property type="match status" value="1"/>
</dbReference>
<evidence type="ECO:0000256" key="8">
    <source>
        <dbReference type="ARBA" id="ARBA00023004"/>
    </source>
</evidence>
<dbReference type="EMBL" id="SMMX01000005">
    <property type="protein sequence ID" value="TDA22101.1"/>
    <property type="molecule type" value="Genomic_DNA"/>
</dbReference>
<evidence type="ECO:0000256" key="5">
    <source>
        <dbReference type="ARBA" id="ARBA00022691"/>
    </source>
</evidence>
<keyword evidence="12" id="KW-0670">Pyruvate</keyword>
<keyword evidence="9 10" id="KW-0411">Iron-sulfur</keyword>
<dbReference type="InterPro" id="IPR001989">
    <property type="entry name" value="Radical_activat_CS"/>
</dbReference>
<keyword evidence="8 10" id="KW-0408">Iron</keyword>
<evidence type="ECO:0000256" key="9">
    <source>
        <dbReference type="ARBA" id="ARBA00023014"/>
    </source>
</evidence>
<dbReference type="Pfam" id="PF04055">
    <property type="entry name" value="Radical_SAM"/>
    <property type="match status" value="1"/>
</dbReference>
<dbReference type="SFLD" id="SFLDG01066">
    <property type="entry name" value="organic_radical-activating_enz"/>
    <property type="match status" value="1"/>
</dbReference>
<dbReference type="NCBIfam" id="TIGR02493">
    <property type="entry name" value="PFLA"/>
    <property type="match status" value="1"/>
</dbReference>
<keyword evidence="4 10" id="KW-0004">4Fe-4S</keyword>
<accession>A0A4R4FF93</accession>
<evidence type="ECO:0000313" key="13">
    <source>
        <dbReference type="Proteomes" id="UP000295710"/>
    </source>
</evidence>
<evidence type="ECO:0000256" key="6">
    <source>
        <dbReference type="ARBA" id="ARBA00022723"/>
    </source>
</evidence>
<protein>
    <recommendedName>
        <fullName evidence="3 10">Pyruvate formate-lyase-activating enzyme</fullName>
        <ecNumber evidence="10">1.97.1.4</ecNumber>
    </recommendedName>
</protein>
<dbReference type="InterPro" id="IPR012838">
    <property type="entry name" value="PFL1_activating"/>
</dbReference>
<dbReference type="PROSITE" id="PS01087">
    <property type="entry name" value="RADICAL_ACTIVATING"/>
    <property type="match status" value="1"/>
</dbReference>
<dbReference type="GO" id="GO:0043365">
    <property type="term" value="F:[formate-C-acetyltransferase]-activating enzyme activity"/>
    <property type="evidence" value="ECO:0007669"/>
    <property type="project" value="UniProtKB-UniRule"/>
</dbReference>
<dbReference type="SUPFAM" id="SSF102114">
    <property type="entry name" value="Radical SAM enzymes"/>
    <property type="match status" value="1"/>
</dbReference>
<dbReference type="AlphaFoldDB" id="A0A4R4FF93"/>
<dbReference type="PANTHER" id="PTHR30352">
    <property type="entry name" value="PYRUVATE FORMATE-LYASE-ACTIVATING ENZYME"/>
    <property type="match status" value="1"/>
</dbReference>
<evidence type="ECO:0000313" key="12">
    <source>
        <dbReference type="EMBL" id="TDA22101.1"/>
    </source>
</evidence>
<keyword evidence="10" id="KW-0963">Cytoplasm</keyword>
<keyword evidence="5 10" id="KW-0949">S-adenosyl-L-methionine</keyword>
<name>A0A4R4FF93_9FIRM</name>
<evidence type="ECO:0000259" key="11">
    <source>
        <dbReference type="PROSITE" id="PS51918"/>
    </source>
</evidence>
<dbReference type="InterPro" id="IPR012839">
    <property type="entry name" value="Organic_radical_activase"/>
</dbReference>
<dbReference type="InterPro" id="IPR034457">
    <property type="entry name" value="Organic_radical-activating"/>
</dbReference>
<evidence type="ECO:0000256" key="1">
    <source>
        <dbReference type="ARBA" id="ARBA00003141"/>
    </source>
</evidence>
<comment type="caution">
    <text evidence="12">The sequence shown here is derived from an EMBL/GenBank/DDBJ whole genome shotgun (WGS) entry which is preliminary data.</text>
</comment>
<dbReference type="InterPro" id="IPR013785">
    <property type="entry name" value="Aldolase_TIM"/>
</dbReference>
<dbReference type="CDD" id="cd01335">
    <property type="entry name" value="Radical_SAM"/>
    <property type="match status" value="1"/>
</dbReference>
<comment type="cofactor">
    <cofactor evidence="10">
        <name>[4Fe-4S] cluster</name>
        <dbReference type="ChEBI" id="CHEBI:49883"/>
    </cofactor>
    <text evidence="10">Binds 1 [4Fe-4S] cluster. The cluster is coordinated with 3 cysteines and an exchangeable S-adenosyl-L-methionine.</text>
</comment>
<evidence type="ECO:0000256" key="4">
    <source>
        <dbReference type="ARBA" id="ARBA00022485"/>
    </source>
</evidence>
<organism evidence="12 13">
    <name type="scientific">Extibacter muris</name>
    <dbReference type="NCBI Taxonomy" id="1796622"/>
    <lineage>
        <taxon>Bacteria</taxon>
        <taxon>Bacillati</taxon>
        <taxon>Bacillota</taxon>
        <taxon>Clostridia</taxon>
        <taxon>Lachnospirales</taxon>
        <taxon>Lachnospiraceae</taxon>
        <taxon>Extibacter</taxon>
    </lineage>
</organism>
<comment type="similarity">
    <text evidence="2 10">Belongs to the organic radical-activating enzymes family.</text>
</comment>
<dbReference type="InterPro" id="IPR058240">
    <property type="entry name" value="rSAM_sf"/>
</dbReference>
<feature type="domain" description="Radical SAM core" evidence="11">
    <location>
        <begin position="17"/>
        <end position="246"/>
    </location>
</feature>
<evidence type="ECO:0000256" key="2">
    <source>
        <dbReference type="ARBA" id="ARBA00009777"/>
    </source>
</evidence>
<proteinExistence type="inferred from homology"/>
<dbReference type="InterPro" id="IPR007197">
    <property type="entry name" value="rSAM"/>
</dbReference>
<dbReference type="GO" id="GO:0016829">
    <property type="term" value="F:lyase activity"/>
    <property type="evidence" value="ECO:0007669"/>
    <property type="project" value="UniProtKB-KW"/>
</dbReference>
<dbReference type="GO" id="GO:0046872">
    <property type="term" value="F:metal ion binding"/>
    <property type="evidence" value="ECO:0007669"/>
    <property type="project" value="UniProtKB-UniRule"/>
</dbReference>
<dbReference type="GO" id="GO:0005737">
    <property type="term" value="C:cytoplasm"/>
    <property type="evidence" value="ECO:0007669"/>
    <property type="project" value="UniProtKB-SubCell"/>
</dbReference>
<comment type="subcellular location">
    <subcellularLocation>
        <location evidence="10">Cytoplasm</location>
    </subcellularLocation>
</comment>
<dbReference type="SFLD" id="SFLDS00029">
    <property type="entry name" value="Radical_SAM"/>
    <property type="match status" value="1"/>
</dbReference>
<reference evidence="12 13" key="1">
    <citation type="journal article" date="2016" name="Nat. Microbiol.">
        <title>The Mouse Intestinal Bacterial Collection (miBC) provides host-specific insight into cultured diversity and functional potential of the gut microbiota.</title>
        <authorList>
            <person name="Lagkouvardos I."/>
            <person name="Pukall R."/>
            <person name="Abt B."/>
            <person name="Foesel B.U."/>
            <person name="Meier-Kolthoff J.P."/>
            <person name="Kumar N."/>
            <person name="Bresciani A."/>
            <person name="Martinez I."/>
            <person name="Just S."/>
            <person name="Ziegler C."/>
            <person name="Brugiroux S."/>
            <person name="Garzetti D."/>
            <person name="Wenning M."/>
            <person name="Bui T.P."/>
            <person name="Wang J."/>
            <person name="Hugenholtz F."/>
            <person name="Plugge C.M."/>
            <person name="Peterson D.A."/>
            <person name="Hornef M.W."/>
            <person name="Baines J.F."/>
            <person name="Smidt H."/>
            <person name="Walter J."/>
            <person name="Kristiansen K."/>
            <person name="Nielsen H.B."/>
            <person name="Haller D."/>
            <person name="Overmann J."/>
            <person name="Stecher B."/>
            <person name="Clavel T."/>
        </authorList>
    </citation>
    <scope>NUCLEOTIDE SEQUENCE [LARGE SCALE GENOMIC DNA]</scope>
    <source>
        <strain evidence="12 13">DSM 28560</strain>
    </source>
</reference>
<dbReference type="EC" id="1.97.1.4" evidence="10"/>
<evidence type="ECO:0000256" key="7">
    <source>
        <dbReference type="ARBA" id="ARBA00023002"/>
    </source>
</evidence>
<evidence type="ECO:0000256" key="10">
    <source>
        <dbReference type="RuleBase" id="RU362053"/>
    </source>
</evidence>
<gene>
    <name evidence="12" type="primary">pflA</name>
    <name evidence="12" type="ORF">E1963_07600</name>
</gene>
<dbReference type="Gene3D" id="3.20.20.70">
    <property type="entry name" value="Aldolase class I"/>
    <property type="match status" value="1"/>
</dbReference>
<keyword evidence="6 10" id="KW-0479">Metal-binding</keyword>
<dbReference type="GO" id="GO:0051539">
    <property type="term" value="F:4 iron, 4 sulfur cluster binding"/>
    <property type="evidence" value="ECO:0007669"/>
    <property type="project" value="UniProtKB-UniRule"/>
</dbReference>
<sequence length="253" mass="28829">MDLLKGFIHSIESCGTVDGPGIRYVIFFQGCPMRCLYCHNPDTWELRTGKTMSVDEVLDGFYSNLPFYRSGGVTVTGGEPMMQMEFLTELFRNLKKHDIHTCVDTSGIMFNPNNEISMNQLDQLLSLTDLILLDIKHMDDSRHKVLTGHSNERVLDFARYLDERQIPVWIRHVIVPGITFYKEYLQGLGRFMAELGNVKALDVLPYHSMGRSKYESMGYDYPLKDTKEPSKEDAEAARKVILSAYKAAKEAPG</sequence>
<dbReference type="PROSITE" id="PS51918">
    <property type="entry name" value="RADICAL_SAM"/>
    <property type="match status" value="1"/>
</dbReference>
<keyword evidence="12" id="KW-0456">Lyase</keyword>
<keyword evidence="13" id="KW-1185">Reference proteome</keyword>
<comment type="function">
    <text evidence="1 10">Activation of pyruvate formate-lyase under anaerobic conditions by generation of an organic free radical, using S-adenosylmethionine and reduced flavodoxin as cosubstrates to produce 5'-deoxy-adenosine.</text>
</comment>
<keyword evidence="7 10" id="KW-0560">Oxidoreductase</keyword>
<comment type="catalytic activity">
    <reaction evidence="10">
        <text>glycyl-[formate C-acetyltransferase] + reduced [flavodoxin] + S-adenosyl-L-methionine = glycin-2-yl radical-[formate C-acetyltransferase] + semiquinone [flavodoxin] + 5'-deoxyadenosine + L-methionine + H(+)</text>
        <dbReference type="Rhea" id="RHEA:19225"/>
        <dbReference type="Rhea" id="RHEA-COMP:10622"/>
        <dbReference type="Rhea" id="RHEA-COMP:12190"/>
        <dbReference type="Rhea" id="RHEA-COMP:12191"/>
        <dbReference type="Rhea" id="RHEA-COMP:14480"/>
        <dbReference type="ChEBI" id="CHEBI:15378"/>
        <dbReference type="ChEBI" id="CHEBI:17319"/>
        <dbReference type="ChEBI" id="CHEBI:29947"/>
        <dbReference type="ChEBI" id="CHEBI:32722"/>
        <dbReference type="ChEBI" id="CHEBI:57618"/>
        <dbReference type="ChEBI" id="CHEBI:57844"/>
        <dbReference type="ChEBI" id="CHEBI:59789"/>
        <dbReference type="ChEBI" id="CHEBI:140311"/>
        <dbReference type="EC" id="1.97.1.4"/>
    </reaction>
</comment>